<dbReference type="GO" id="GO:0008237">
    <property type="term" value="F:metallopeptidase activity"/>
    <property type="evidence" value="ECO:0007669"/>
    <property type="project" value="InterPro"/>
</dbReference>
<protein>
    <recommendedName>
        <fullName evidence="1">Peptidase M1 membrane alanine aminopeptidase domain-containing protein</fullName>
    </recommendedName>
</protein>
<dbReference type="InterPro" id="IPR014782">
    <property type="entry name" value="Peptidase_M1_dom"/>
</dbReference>
<evidence type="ECO:0000313" key="2">
    <source>
        <dbReference type="EMBL" id="SVC39235.1"/>
    </source>
</evidence>
<feature type="domain" description="Peptidase M1 membrane alanine aminopeptidase" evidence="1">
    <location>
        <begin position="2"/>
        <end position="214"/>
    </location>
</feature>
<dbReference type="EMBL" id="UINC01088743">
    <property type="protein sequence ID" value="SVC39235.1"/>
    <property type="molecule type" value="Genomic_DNA"/>
</dbReference>
<dbReference type="Pfam" id="PF01433">
    <property type="entry name" value="Peptidase_M1"/>
    <property type="match status" value="1"/>
</dbReference>
<evidence type="ECO:0000259" key="1">
    <source>
        <dbReference type="Pfam" id="PF01433"/>
    </source>
</evidence>
<feature type="non-terminal residue" evidence="2">
    <location>
        <position position="1"/>
    </location>
</feature>
<name>A0A382LU18_9ZZZZ</name>
<dbReference type="AlphaFoldDB" id="A0A382LU18"/>
<sequence>AFKYYGEWFGAYPYDNVTVIDPAWQSSSGGMEYPTLFTSGTRWLAPTTTNGPEQVTVHEAGHQFFYGVIGNNEVEHAWLDEGLNTFATARTVDQYFPHYWERRFFGSFVPWTFTDISWSRALDGSRLARCRTTARMDIQATPTFQYWPGSMFSTAYYKTTLWLHTLERFLGWDTLQQGMSDYYTRWIFAHPEPQDFFDSINTAAGENLAWFFDQVHGDSAVFDYGIAQVTNQDAAGKGFFRDVFTNNESPVMFETMVVVRRYGDGTFPVDVVVEFADGRRELRPWDGRAQWTTFKFEHSARAISAIVDPERVLMLDINYTNNSWTSSPRATTAATKWTLAWIVWLQDLLLTSAFIV</sequence>
<proteinExistence type="predicted"/>
<dbReference type="InterPro" id="IPR027268">
    <property type="entry name" value="Peptidase_M4/M1_CTD_sf"/>
</dbReference>
<organism evidence="2">
    <name type="scientific">marine metagenome</name>
    <dbReference type="NCBI Taxonomy" id="408172"/>
    <lineage>
        <taxon>unclassified sequences</taxon>
        <taxon>metagenomes</taxon>
        <taxon>ecological metagenomes</taxon>
    </lineage>
</organism>
<dbReference type="Gene3D" id="1.10.390.10">
    <property type="entry name" value="Neutral Protease Domain 2"/>
    <property type="match status" value="1"/>
</dbReference>
<accession>A0A382LU18</accession>
<dbReference type="SUPFAM" id="SSF55486">
    <property type="entry name" value="Metalloproteases ('zincins'), catalytic domain"/>
    <property type="match status" value="1"/>
</dbReference>
<dbReference type="GO" id="GO:0008270">
    <property type="term" value="F:zinc ion binding"/>
    <property type="evidence" value="ECO:0007669"/>
    <property type="project" value="InterPro"/>
</dbReference>
<reference evidence="2" key="1">
    <citation type="submission" date="2018-05" db="EMBL/GenBank/DDBJ databases">
        <authorList>
            <person name="Lanie J.A."/>
            <person name="Ng W.-L."/>
            <person name="Kazmierczak K.M."/>
            <person name="Andrzejewski T.M."/>
            <person name="Davidsen T.M."/>
            <person name="Wayne K.J."/>
            <person name="Tettelin H."/>
            <person name="Glass J.I."/>
            <person name="Rusch D."/>
            <person name="Podicherti R."/>
            <person name="Tsui H.-C.T."/>
            <person name="Winkler M.E."/>
        </authorList>
    </citation>
    <scope>NUCLEOTIDE SEQUENCE</scope>
</reference>
<gene>
    <name evidence="2" type="ORF">METZ01_LOCUS292089</name>
</gene>